<dbReference type="RefSeq" id="WP_379898701.1">
    <property type="nucleotide sequence ID" value="NZ_JBHRTR010000015.1"/>
</dbReference>
<gene>
    <name evidence="3" type="ORF">ACFOGJ_05330</name>
</gene>
<evidence type="ECO:0000256" key="1">
    <source>
        <dbReference type="SAM" id="MobiDB-lite"/>
    </source>
</evidence>
<comment type="caution">
    <text evidence="3">The sequence shown here is derived from an EMBL/GenBank/DDBJ whole genome shotgun (WGS) entry which is preliminary data.</text>
</comment>
<organism evidence="3 4">
    <name type="scientific">Marinibaculum pumilum</name>
    <dbReference type="NCBI Taxonomy" id="1766165"/>
    <lineage>
        <taxon>Bacteria</taxon>
        <taxon>Pseudomonadati</taxon>
        <taxon>Pseudomonadota</taxon>
        <taxon>Alphaproteobacteria</taxon>
        <taxon>Rhodospirillales</taxon>
        <taxon>Rhodospirillaceae</taxon>
        <taxon>Marinibaculum</taxon>
    </lineage>
</organism>
<name>A0ABV7KWD9_9PROT</name>
<proteinExistence type="predicted"/>
<keyword evidence="2" id="KW-0732">Signal</keyword>
<evidence type="ECO:0000313" key="4">
    <source>
        <dbReference type="Proteomes" id="UP001595528"/>
    </source>
</evidence>
<dbReference type="Proteomes" id="UP001595528">
    <property type="component" value="Unassembled WGS sequence"/>
</dbReference>
<feature type="signal peptide" evidence="2">
    <location>
        <begin position="1"/>
        <end position="22"/>
    </location>
</feature>
<dbReference type="InterPro" id="IPR018642">
    <property type="entry name" value="DUF2066"/>
</dbReference>
<evidence type="ECO:0000256" key="2">
    <source>
        <dbReference type="SAM" id="SignalP"/>
    </source>
</evidence>
<dbReference type="Pfam" id="PF09839">
    <property type="entry name" value="DUF2066"/>
    <property type="match status" value="1"/>
</dbReference>
<accession>A0ABV7KWD9</accession>
<feature type="chain" id="PRO_5045652208" evidence="2">
    <location>
        <begin position="23"/>
        <end position="413"/>
    </location>
</feature>
<dbReference type="EMBL" id="JBHRTR010000015">
    <property type="protein sequence ID" value="MFC3226642.1"/>
    <property type="molecule type" value="Genomic_DNA"/>
</dbReference>
<sequence length="413" mass="43426">MLALAALLLVVLAAAPVRQTLAQNEADLFVATGVPVDESGKSAVEAREKAIAAGQVKALQIVMERLVSPDLVGQLPSVPASQVPSMVQSIEIDNERTAGARYRGDLTVRFFPEAVRDVMTAANIPFAAKPAPPALVLPVYSTASADNLWEEPNPWRDSWSTYGRASPMVPLLVPFGELSDVQAISAREALEGAAEPLDRIARRYDVQDVVLVHAAAQPDGRMDVEVSRYWSGGTMIPVDRFTANGDEAGMRAAVDRVIGNMATTVRTGEAVRPRMAAAPTGYGRAGAVPGALSLSALVGYADLAQWVQISQVLAKVDLVQGLQIDSIAASGAQVVLNHRGTTDQLRERLRGANLLLRNDGPYWALTVMDPTRAVTVPAAMPAGALADPASGTPPPAMAPSQTSPAPAAPPSSR</sequence>
<keyword evidence="4" id="KW-1185">Reference proteome</keyword>
<feature type="region of interest" description="Disordered" evidence="1">
    <location>
        <begin position="383"/>
        <end position="413"/>
    </location>
</feature>
<reference evidence="4" key="1">
    <citation type="journal article" date="2019" name="Int. J. Syst. Evol. Microbiol.">
        <title>The Global Catalogue of Microorganisms (GCM) 10K type strain sequencing project: providing services to taxonomists for standard genome sequencing and annotation.</title>
        <authorList>
            <consortium name="The Broad Institute Genomics Platform"/>
            <consortium name="The Broad Institute Genome Sequencing Center for Infectious Disease"/>
            <person name="Wu L."/>
            <person name="Ma J."/>
        </authorList>
    </citation>
    <scope>NUCLEOTIDE SEQUENCE [LARGE SCALE GENOMIC DNA]</scope>
    <source>
        <strain evidence="4">KCTC 42964</strain>
    </source>
</reference>
<evidence type="ECO:0000313" key="3">
    <source>
        <dbReference type="EMBL" id="MFC3226642.1"/>
    </source>
</evidence>
<protein>
    <submittedName>
        <fullName evidence="3">DUF2066 domain-containing protein</fullName>
    </submittedName>
</protein>